<keyword evidence="9" id="KW-0732">Signal</keyword>
<feature type="active site" evidence="8">
    <location>
        <position position="456"/>
    </location>
</feature>
<evidence type="ECO:0000256" key="7">
    <source>
        <dbReference type="ARBA" id="ARBA00023326"/>
    </source>
</evidence>
<dbReference type="InterPro" id="IPR012341">
    <property type="entry name" value="6hp_glycosidase-like_sf"/>
</dbReference>
<keyword evidence="5 8" id="KW-0119">Carbohydrate metabolism</keyword>
<keyword evidence="3 8" id="KW-0378">Hydrolase</keyword>
<keyword evidence="10" id="KW-0472">Membrane</keyword>
<evidence type="ECO:0000313" key="13">
    <source>
        <dbReference type="Proteomes" id="UP000650833"/>
    </source>
</evidence>
<dbReference type="Gene3D" id="1.50.10.10">
    <property type="match status" value="1"/>
</dbReference>
<evidence type="ECO:0000256" key="5">
    <source>
        <dbReference type="ARBA" id="ARBA00023277"/>
    </source>
</evidence>
<dbReference type="EC" id="3.2.1.4" evidence="9"/>
<dbReference type="OrthoDB" id="10257085at2759"/>
<evidence type="ECO:0000256" key="3">
    <source>
        <dbReference type="ARBA" id="ARBA00022801"/>
    </source>
</evidence>
<organism evidence="12 13">
    <name type="scientific">Mucor plumbeus</name>
    <dbReference type="NCBI Taxonomy" id="97098"/>
    <lineage>
        <taxon>Eukaryota</taxon>
        <taxon>Fungi</taxon>
        <taxon>Fungi incertae sedis</taxon>
        <taxon>Mucoromycota</taxon>
        <taxon>Mucoromycotina</taxon>
        <taxon>Mucoromycetes</taxon>
        <taxon>Mucorales</taxon>
        <taxon>Mucorineae</taxon>
        <taxon>Mucoraceae</taxon>
        <taxon>Mucor</taxon>
    </lineage>
</organism>
<keyword evidence="4 9" id="KW-0136">Cellulose degradation</keyword>
<dbReference type="PANTHER" id="PTHR22298">
    <property type="entry name" value="ENDO-1,4-BETA-GLUCANASE"/>
    <property type="match status" value="1"/>
</dbReference>
<dbReference type="PROSITE" id="PS00698">
    <property type="entry name" value="GH9_3"/>
    <property type="match status" value="1"/>
</dbReference>
<comment type="catalytic activity">
    <reaction evidence="1 9">
        <text>Endohydrolysis of (1-&gt;4)-beta-D-glucosidic linkages in cellulose, lichenin and cereal beta-D-glucans.</text>
        <dbReference type="EC" id="3.2.1.4"/>
    </reaction>
</comment>
<keyword evidence="10" id="KW-0812">Transmembrane</keyword>
<comment type="similarity">
    <text evidence="2 8 9">Belongs to the glycosyl hydrolase 9 (cellulase E) family.</text>
</comment>
<evidence type="ECO:0000256" key="9">
    <source>
        <dbReference type="RuleBase" id="RU361166"/>
    </source>
</evidence>
<feature type="chain" id="PRO_5034810444" description="Endoglucanase" evidence="9">
    <location>
        <begin position="23"/>
        <end position="558"/>
    </location>
</feature>
<dbReference type="GO" id="GO:0008810">
    <property type="term" value="F:cellulase activity"/>
    <property type="evidence" value="ECO:0007669"/>
    <property type="project" value="UniProtKB-EC"/>
</dbReference>
<keyword evidence="10" id="KW-1133">Transmembrane helix</keyword>
<dbReference type="InterPro" id="IPR008928">
    <property type="entry name" value="6-hairpin_glycosidase_sf"/>
</dbReference>
<dbReference type="InterPro" id="IPR001701">
    <property type="entry name" value="Glyco_hydro_9"/>
</dbReference>
<proteinExistence type="inferred from homology"/>
<dbReference type="EMBL" id="JAEPRC010000007">
    <property type="protein sequence ID" value="KAG2215506.1"/>
    <property type="molecule type" value="Genomic_DNA"/>
</dbReference>
<dbReference type="SUPFAM" id="SSF48208">
    <property type="entry name" value="Six-hairpin glycosidases"/>
    <property type="match status" value="1"/>
</dbReference>
<evidence type="ECO:0000256" key="10">
    <source>
        <dbReference type="SAM" id="Phobius"/>
    </source>
</evidence>
<dbReference type="InterPro" id="IPR033126">
    <property type="entry name" value="Glyco_hydro_9_Asp/Glu_AS"/>
</dbReference>
<feature type="domain" description="Glycoside hydrolase family 9" evidence="11">
    <location>
        <begin position="38"/>
        <end position="468"/>
    </location>
</feature>
<protein>
    <recommendedName>
        <fullName evidence="9">Endoglucanase</fullName>
        <ecNumber evidence="9">3.2.1.4</ecNumber>
    </recommendedName>
</protein>
<reference evidence="12" key="1">
    <citation type="submission" date="2020-12" db="EMBL/GenBank/DDBJ databases">
        <title>Metabolic potential, ecology and presence of endohyphal bacteria is reflected in genomic diversity of Mucoromycotina.</title>
        <authorList>
            <person name="Muszewska A."/>
            <person name="Okrasinska A."/>
            <person name="Steczkiewicz K."/>
            <person name="Drgas O."/>
            <person name="Orlowska M."/>
            <person name="Perlinska-Lenart U."/>
            <person name="Aleksandrzak-Piekarczyk T."/>
            <person name="Szatraj K."/>
            <person name="Zielenkiewicz U."/>
            <person name="Pilsyk S."/>
            <person name="Malc E."/>
            <person name="Mieczkowski P."/>
            <person name="Kruszewska J.S."/>
            <person name="Biernat P."/>
            <person name="Pawlowska J."/>
        </authorList>
    </citation>
    <scope>NUCLEOTIDE SEQUENCE</scope>
    <source>
        <strain evidence="12">CBS 226.32</strain>
    </source>
</reference>
<evidence type="ECO:0000313" key="12">
    <source>
        <dbReference type="EMBL" id="KAG2215506.1"/>
    </source>
</evidence>
<feature type="active site" evidence="8">
    <location>
        <position position="447"/>
    </location>
</feature>
<evidence type="ECO:0000259" key="11">
    <source>
        <dbReference type="Pfam" id="PF00759"/>
    </source>
</evidence>
<evidence type="ECO:0000256" key="1">
    <source>
        <dbReference type="ARBA" id="ARBA00000966"/>
    </source>
</evidence>
<accession>A0A8H7RTE4</accession>
<dbReference type="Proteomes" id="UP000650833">
    <property type="component" value="Unassembled WGS sequence"/>
</dbReference>
<keyword evidence="7 8" id="KW-0624">Polysaccharide degradation</keyword>
<evidence type="ECO:0000256" key="8">
    <source>
        <dbReference type="PROSITE-ProRule" id="PRU10060"/>
    </source>
</evidence>
<feature type="transmembrane region" description="Helical" evidence="10">
    <location>
        <begin position="499"/>
        <end position="524"/>
    </location>
</feature>
<feature type="signal peptide" evidence="9">
    <location>
        <begin position="1"/>
        <end position="22"/>
    </location>
</feature>
<keyword evidence="13" id="KW-1185">Reference proteome</keyword>
<dbReference type="GO" id="GO:0030245">
    <property type="term" value="P:cellulose catabolic process"/>
    <property type="evidence" value="ECO:0007669"/>
    <property type="project" value="UniProtKB-KW"/>
</dbReference>
<evidence type="ECO:0000256" key="6">
    <source>
        <dbReference type="ARBA" id="ARBA00023295"/>
    </source>
</evidence>
<dbReference type="Pfam" id="PF00759">
    <property type="entry name" value="Glyco_hydro_9"/>
    <property type="match status" value="1"/>
</dbReference>
<comment type="caution">
    <text evidence="12">The sequence shown here is derived from an EMBL/GenBank/DDBJ whole genome shotgun (WGS) entry which is preliminary data.</text>
</comment>
<name>A0A8H7RTE4_9FUNG</name>
<evidence type="ECO:0000256" key="4">
    <source>
        <dbReference type="ARBA" id="ARBA00023001"/>
    </source>
</evidence>
<keyword evidence="6 8" id="KW-0326">Glycosidase</keyword>
<dbReference type="AlphaFoldDB" id="A0A8H7RTE4"/>
<evidence type="ECO:0000256" key="2">
    <source>
        <dbReference type="ARBA" id="ARBA00007072"/>
    </source>
</evidence>
<sequence>MMVKGLLLPCLLIYKTLVLVSAQDTNSSSSSTTVNPHYAQLLNYSMIFYEAQRSGKLPENNRITWRQDSALTDGFDNNVTLTEGYYDAGNYLKFTVPLSHAISLLSWGGIEWFDSYKRTNLVEDLRGTIKWGTDWLIKAHPEPNTLYVQVGGGEIDNAYWGPDTGIPLPRPSFMVNSSAPGTDAAALTSAALSSASYLFKTHFNDSVYADELLSHAISLMNFADTARPWKPYSQSVPAAVDYYNTNRYESQLLFGSLWLNKATGNRTYLDQANAYYDMFQSELFYGITDWSDQTGAALVLGASLNAAKYKQAATDYLDRVLDTTSEDRICNYTYGGLFYCQGYSYSNSVMPPLNTALLVGFMKKAFPETGTNYTDFIRNQMNYILGENHMFTPYVVGVHKNSPQNPHHAAASGGTDLKKINESPRKMAHTLYGAIVGGPDYYDNFYDIRNDYRQTEVALDYNAPYQSLLAYQISIDASDPPYVNITQDRPNIISEDKSFAGWKIAVIVVAIILALTLIASAFWWRKRKQRANNSRKEKFIDNQKNDEAFVGGEQTVKV</sequence>
<gene>
    <name evidence="12" type="ORF">INT46_006766</name>
</gene>